<gene>
    <name evidence="12" type="ORF">SPHA_47725</name>
</gene>
<dbReference type="GO" id="GO:0031201">
    <property type="term" value="C:SNARE complex"/>
    <property type="evidence" value="ECO:0007669"/>
    <property type="project" value="TreeGrafter"/>
</dbReference>
<evidence type="ECO:0000256" key="6">
    <source>
        <dbReference type="ARBA" id="ARBA00022989"/>
    </source>
</evidence>
<keyword evidence="13" id="KW-1185">Reference proteome</keyword>
<dbReference type="InterPro" id="IPR038407">
    <property type="entry name" value="v-SNARE_N_sf"/>
</dbReference>
<feature type="transmembrane region" description="Helical" evidence="10">
    <location>
        <begin position="194"/>
        <end position="214"/>
    </location>
</feature>
<dbReference type="AlphaFoldDB" id="A0A812D5H8"/>
<dbReference type="Pfam" id="PF12352">
    <property type="entry name" value="V-SNARE_C"/>
    <property type="match status" value="1"/>
</dbReference>
<dbReference type="GO" id="GO:0005484">
    <property type="term" value="F:SNAP receptor activity"/>
    <property type="evidence" value="ECO:0007669"/>
    <property type="project" value="TreeGrafter"/>
</dbReference>
<keyword evidence="7 9" id="KW-0175">Coiled coil</keyword>
<evidence type="ECO:0000259" key="11">
    <source>
        <dbReference type="PROSITE" id="PS50192"/>
    </source>
</evidence>
<comment type="caution">
    <text evidence="12">The sequence shown here is derived from an EMBL/GenBank/DDBJ whole genome shotgun (WGS) entry which is preliminary data.</text>
</comment>
<proteinExistence type="inferred from homology"/>
<dbReference type="GO" id="GO:0031902">
    <property type="term" value="C:late endosome membrane"/>
    <property type="evidence" value="ECO:0007669"/>
    <property type="project" value="TreeGrafter"/>
</dbReference>
<keyword evidence="3" id="KW-0813">Transport</keyword>
<dbReference type="GO" id="GO:0006886">
    <property type="term" value="P:intracellular protein transport"/>
    <property type="evidence" value="ECO:0007669"/>
    <property type="project" value="InterPro"/>
</dbReference>
<dbReference type="GO" id="GO:0006896">
    <property type="term" value="P:Golgi to vacuole transport"/>
    <property type="evidence" value="ECO:0007669"/>
    <property type="project" value="TreeGrafter"/>
</dbReference>
<evidence type="ECO:0000256" key="7">
    <source>
        <dbReference type="ARBA" id="ARBA00023054"/>
    </source>
</evidence>
<protein>
    <submittedName>
        <fullName evidence="12">VTI1</fullName>
    </submittedName>
</protein>
<dbReference type="GO" id="GO:0042147">
    <property type="term" value="P:retrograde transport, endosome to Golgi"/>
    <property type="evidence" value="ECO:0007669"/>
    <property type="project" value="TreeGrafter"/>
</dbReference>
<evidence type="ECO:0000256" key="9">
    <source>
        <dbReference type="SAM" id="Coils"/>
    </source>
</evidence>
<dbReference type="SMART" id="SM00397">
    <property type="entry name" value="t_SNARE"/>
    <property type="match status" value="1"/>
</dbReference>
<evidence type="ECO:0000256" key="5">
    <source>
        <dbReference type="ARBA" id="ARBA00022927"/>
    </source>
</evidence>
<dbReference type="PROSITE" id="PS50192">
    <property type="entry name" value="T_SNARE"/>
    <property type="match status" value="1"/>
</dbReference>
<accession>A0A812D5H8</accession>
<comment type="similarity">
    <text evidence="2">Belongs to the VTI1 family.</text>
</comment>
<dbReference type="GO" id="GO:0012507">
    <property type="term" value="C:ER to Golgi transport vesicle membrane"/>
    <property type="evidence" value="ECO:0007669"/>
    <property type="project" value="TreeGrafter"/>
</dbReference>
<evidence type="ECO:0000256" key="3">
    <source>
        <dbReference type="ARBA" id="ARBA00022448"/>
    </source>
</evidence>
<reference evidence="12" key="1">
    <citation type="submission" date="2021-01" db="EMBL/GenBank/DDBJ databases">
        <authorList>
            <person name="Li R."/>
            <person name="Bekaert M."/>
        </authorList>
    </citation>
    <scope>NUCLEOTIDE SEQUENCE</scope>
    <source>
        <strain evidence="12">Farmed</strain>
    </source>
</reference>
<dbReference type="Gene3D" id="1.20.58.400">
    <property type="entry name" value="t-snare proteins"/>
    <property type="match status" value="1"/>
</dbReference>
<dbReference type="GO" id="GO:1903076">
    <property type="term" value="P:regulation of protein localization to plasma membrane"/>
    <property type="evidence" value="ECO:0007669"/>
    <property type="project" value="TreeGrafter"/>
</dbReference>
<organism evidence="12 13">
    <name type="scientific">Acanthosepion pharaonis</name>
    <name type="common">Pharaoh cuttlefish</name>
    <name type="synonym">Sepia pharaonis</name>
    <dbReference type="NCBI Taxonomy" id="158019"/>
    <lineage>
        <taxon>Eukaryota</taxon>
        <taxon>Metazoa</taxon>
        <taxon>Spiralia</taxon>
        <taxon>Lophotrochozoa</taxon>
        <taxon>Mollusca</taxon>
        <taxon>Cephalopoda</taxon>
        <taxon>Coleoidea</taxon>
        <taxon>Decapodiformes</taxon>
        <taxon>Sepiida</taxon>
        <taxon>Sepiina</taxon>
        <taxon>Sepiidae</taxon>
        <taxon>Acanthosepion</taxon>
    </lineage>
</organism>
<evidence type="ECO:0000256" key="2">
    <source>
        <dbReference type="ARBA" id="ARBA00006108"/>
    </source>
</evidence>
<dbReference type="GO" id="GO:0005789">
    <property type="term" value="C:endoplasmic reticulum membrane"/>
    <property type="evidence" value="ECO:0007669"/>
    <property type="project" value="TreeGrafter"/>
</dbReference>
<dbReference type="GO" id="GO:0048280">
    <property type="term" value="P:vesicle fusion with Golgi apparatus"/>
    <property type="evidence" value="ECO:0007669"/>
    <property type="project" value="TreeGrafter"/>
</dbReference>
<dbReference type="InterPro" id="IPR010989">
    <property type="entry name" value="SNARE"/>
</dbReference>
<dbReference type="Proteomes" id="UP000597762">
    <property type="component" value="Unassembled WGS sequence"/>
</dbReference>
<dbReference type="Pfam" id="PF05008">
    <property type="entry name" value="V-SNARE"/>
    <property type="match status" value="1"/>
</dbReference>
<evidence type="ECO:0000256" key="10">
    <source>
        <dbReference type="SAM" id="Phobius"/>
    </source>
</evidence>
<dbReference type="Gene3D" id="1.20.5.110">
    <property type="match status" value="1"/>
</dbReference>
<feature type="coiled-coil region" evidence="9">
    <location>
        <begin position="40"/>
        <end position="96"/>
    </location>
</feature>
<dbReference type="CDD" id="cd15890">
    <property type="entry name" value="SNARE_Vti1b"/>
    <property type="match status" value="1"/>
</dbReference>
<dbReference type="GO" id="GO:0005794">
    <property type="term" value="C:Golgi apparatus"/>
    <property type="evidence" value="ECO:0007669"/>
    <property type="project" value="TreeGrafter"/>
</dbReference>
<dbReference type="PANTHER" id="PTHR21230">
    <property type="entry name" value="VESICLE TRANSPORT V-SNARE PROTEIN VTI1-RELATED"/>
    <property type="match status" value="1"/>
</dbReference>
<name>A0A812D5H8_ACAPH</name>
<keyword evidence="4 10" id="KW-0812">Transmembrane</keyword>
<dbReference type="InterPro" id="IPR007705">
    <property type="entry name" value="Vesicle_trsprt_v-SNARE_N"/>
</dbReference>
<evidence type="ECO:0000313" key="12">
    <source>
        <dbReference type="EMBL" id="CAE1289522.1"/>
    </source>
</evidence>
<sequence length="258" mass="29859">MSSEKFESFEDDLNSVLDSLKEAIDDRILKCSGEEKKNAVRSAENKLEEAALLVQEMEQESKAAPPTYRMQMMNRLRNYRKEIEGLTRNLKRNASETEFNAQVHDKEFRIEASNRHKLMSGIQSLTRTSESIARSQQIASETDAIGTDIIEDLSRQRDVLDRTKGRLIDTDSNLSKSRRIMRTMARRVMTDKMILIAIILVELGTLAGLVYWKFFRFFFHYSLLSLPYFSAFPFHSFSSHSYFFLIPSLNFILSVLSL</sequence>
<dbReference type="GO" id="GO:0006891">
    <property type="term" value="P:intra-Golgi vesicle-mediated transport"/>
    <property type="evidence" value="ECO:0007669"/>
    <property type="project" value="TreeGrafter"/>
</dbReference>
<dbReference type="GO" id="GO:0016236">
    <property type="term" value="P:macroautophagy"/>
    <property type="evidence" value="ECO:0007669"/>
    <property type="project" value="TreeGrafter"/>
</dbReference>
<dbReference type="EMBL" id="CAHIKZ030002611">
    <property type="protein sequence ID" value="CAE1289522.1"/>
    <property type="molecule type" value="Genomic_DNA"/>
</dbReference>
<dbReference type="InterPro" id="IPR000727">
    <property type="entry name" value="T_SNARE_dom"/>
</dbReference>
<dbReference type="PANTHER" id="PTHR21230:SF89">
    <property type="entry name" value="VESICLE TRANSPORT THROUGH INTERACTION WITH T-SNARES HOMOLOG 1B"/>
    <property type="match status" value="1"/>
</dbReference>
<keyword evidence="6 10" id="KW-1133">Transmembrane helix</keyword>
<evidence type="ECO:0000256" key="1">
    <source>
        <dbReference type="ARBA" id="ARBA00004211"/>
    </source>
</evidence>
<feature type="domain" description="T-SNARE coiled-coil homology" evidence="11">
    <location>
        <begin position="122"/>
        <end position="184"/>
    </location>
</feature>
<feature type="transmembrane region" description="Helical" evidence="10">
    <location>
        <begin position="234"/>
        <end position="256"/>
    </location>
</feature>
<dbReference type="FunFam" id="1.20.5.110:FF:000002">
    <property type="entry name" value="Vesicle transport through interaction with t-SNAREsB"/>
    <property type="match status" value="1"/>
</dbReference>
<keyword evidence="5" id="KW-0653">Protein transport</keyword>
<dbReference type="GO" id="GO:0005829">
    <property type="term" value="C:cytosol"/>
    <property type="evidence" value="ECO:0007669"/>
    <property type="project" value="GOC"/>
</dbReference>
<evidence type="ECO:0000256" key="4">
    <source>
        <dbReference type="ARBA" id="ARBA00022692"/>
    </source>
</evidence>
<keyword evidence="8 10" id="KW-0472">Membrane</keyword>
<evidence type="ECO:0000313" key="13">
    <source>
        <dbReference type="Proteomes" id="UP000597762"/>
    </source>
</evidence>
<comment type="subcellular location">
    <subcellularLocation>
        <location evidence="1">Membrane</location>
        <topology evidence="1">Single-pass type IV membrane protein</topology>
    </subcellularLocation>
</comment>
<evidence type="ECO:0000256" key="8">
    <source>
        <dbReference type="ARBA" id="ARBA00023136"/>
    </source>
</evidence>
<dbReference type="SUPFAM" id="SSF47661">
    <property type="entry name" value="t-snare proteins"/>
    <property type="match status" value="1"/>
</dbReference>
<dbReference type="GO" id="GO:0000149">
    <property type="term" value="F:SNARE binding"/>
    <property type="evidence" value="ECO:0007669"/>
    <property type="project" value="TreeGrafter"/>
</dbReference>
<dbReference type="SUPFAM" id="SSF58038">
    <property type="entry name" value="SNARE fusion complex"/>
    <property type="match status" value="1"/>
</dbReference>
<dbReference type="OrthoDB" id="430637at2759"/>